<evidence type="ECO:0000313" key="1">
    <source>
        <dbReference type="EMBL" id="CAG8453940.1"/>
    </source>
</evidence>
<gene>
    <name evidence="1" type="ORF">DEBURN_LOCUS2301</name>
</gene>
<comment type="caution">
    <text evidence="1">The sequence shown here is derived from an EMBL/GenBank/DDBJ whole genome shotgun (WGS) entry which is preliminary data.</text>
</comment>
<dbReference type="OrthoDB" id="2431326at2759"/>
<name>A0A9N8VF84_9GLOM</name>
<dbReference type="AlphaFoldDB" id="A0A9N8VF84"/>
<keyword evidence="2" id="KW-1185">Reference proteome</keyword>
<protein>
    <submittedName>
        <fullName evidence="1">10933_t:CDS:1</fullName>
    </submittedName>
</protein>
<dbReference type="Proteomes" id="UP000789706">
    <property type="component" value="Unassembled WGS sequence"/>
</dbReference>
<evidence type="ECO:0000313" key="2">
    <source>
        <dbReference type="Proteomes" id="UP000789706"/>
    </source>
</evidence>
<proteinExistence type="predicted"/>
<organism evidence="1 2">
    <name type="scientific">Diversispora eburnea</name>
    <dbReference type="NCBI Taxonomy" id="1213867"/>
    <lineage>
        <taxon>Eukaryota</taxon>
        <taxon>Fungi</taxon>
        <taxon>Fungi incertae sedis</taxon>
        <taxon>Mucoromycota</taxon>
        <taxon>Glomeromycotina</taxon>
        <taxon>Glomeromycetes</taxon>
        <taxon>Diversisporales</taxon>
        <taxon>Diversisporaceae</taxon>
        <taxon>Diversispora</taxon>
    </lineage>
</organism>
<accession>A0A9N8VF84</accession>
<reference evidence="1" key="1">
    <citation type="submission" date="2021-06" db="EMBL/GenBank/DDBJ databases">
        <authorList>
            <person name="Kallberg Y."/>
            <person name="Tangrot J."/>
            <person name="Rosling A."/>
        </authorList>
    </citation>
    <scope>NUCLEOTIDE SEQUENCE</scope>
    <source>
        <strain evidence="1">AZ414A</strain>
    </source>
</reference>
<sequence>MTFAGSILLENRNRSGFLINDNDVQEFEGLNFKIKIESIPSSVNNARLCFLDTNNNEISIPKQIICNDVSDNRNIINNIPFPGTQSFLIEHLHPWIFSASSLRKLFERWCYKGEGNKKVVVMRPER</sequence>
<dbReference type="EMBL" id="CAJVPK010000122">
    <property type="protein sequence ID" value="CAG8453940.1"/>
    <property type="molecule type" value="Genomic_DNA"/>
</dbReference>